<feature type="compositionally biased region" description="Polar residues" evidence="1">
    <location>
        <begin position="1"/>
        <end position="10"/>
    </location>
</feature>
<sequence>MATLAGSSTYGEDEEHTPTGAKGTTNEPFDGGAFTLEVLVHAGKGVSGGAASGNRRRSREGEQRSLSRAGALVDKKKRGKGNGSRGAVALAAVHGGRSGPPGRCPFFLDRDGADGTEEGKEEGKQERKRQRRS</sequence>
<name>A0A3B6RDD4_WHEAT</name>
<dbReference type="Gramene" id="TraesSTA7A03G03832680.1">
    <property type="protein sequence ID" value="TraesSTA7A03G03832680.1"/>
    <property type="gene ID" value="TraesSTA7A03G03832680"/>
</dbReference>
<organism evidence="2">
    <name type="scientific">Triticum aestivum</name>
    <name type="common">Wheat</name>
    <dbReference type="NCBI Taxonomy" id="4565"/>
    <lineage>
        <taxon>Eukaryota</taxon>
        <taxon>Viridiplantae</taxon>
        <taxon>Streptophyta</taxon>
        <taxon>Embryophyta</taxon>
        <taxon>Tracheophyta</taxon>
        <taxon>Spermatophyta</taxon>
        <taxon>Magnoliopsida</taxon>
        <taxon>Liliopsida</taxon>
        <taxon>Poales</taxon>
        <taxon>Poaceae</taxon>
        <taxon>BOP clade</taxon>
        <taxon>Pooideae</taxon>
        <taxon>Triticodae</taxon>
        <taxon>Triticeae</taxon>
        <taxon>Triticinae</taxon>
        <taxon>Triticum</taxon>
    </lineage>
</organism>
<dbReference type="Gramene" id="TraesCS7A03G0265600.1">
    <property type="protein sequence ID" value="TraesCS7A03G0265600.1.CDS"/>
    <property type="gene ID" value="TraesCS7A03G0265600"/>
</dbReference>
<dbReference type="Gramene" id="TraesCS7A02G112500.1">
    <property type="protein sequence ID" value="TraesCS7A02G112500.1"/>
    <property type="gene ID" value="TraesCS7A02G112500"/>
</dbReference>
<feature type="compositionally biased region" description="Basic and acidic residues" evidence="1">
    <location>
        <begin position="108"/>
        <end position="125"/>
    </location>
</feature>
<dbReference type="Gramene" id="TraesMAC7A03G03839270.1">
    <property type="protein sequence ID" value="TraesMAC7A03G03839270.1"/>
    <property type="gene ID" value="TraesMAC7A03G03839270"/>
</dbReference>
<dbReference type="Gramene" id="TraesLDM7A03G03844640.1">
    <property type="protein sequence ID" value="TraesLDM7A03G03844640.1"/>
    <property type="gene ID" value="TraesLDM7A03G03844640"/>
</dbReference>
<dbReference type="EnsemblPlants" id="TraesCS7A02G112500.1">
    <property type="protein sequence ID" value="TraesCS7A02G112500.1"/>
    <property type="gene ID" value="TraesCS7A02G112500"/>
</dbReference>
<dbReference type="Gramene" id="TraesLAC7A03G03790420.1">
    <property type="protein sequence ID" value="TraesLAC7A03G03790420.1"/>
    <property type="gene ID" value="TraesLAC7A03G03790420"/>
</dbReference>
<dbReference type="Gramene" id="TraesSYM7A03G03788740.1">
    <property type="protein sequence ID" value="TraesSYM7A03G03788740.1"/>
    <property type="gene ID" value="TraesSYM7A03G03788740"/>
</dbReference>
<dbReference type="AlphaFoldDB" id="A0A3B6RDD4"/>
<protein>
    <submittedName>
        <fullName evidence="2">Uncharacterized protein</fullName>
    </submittedName>
</protein>
<accession>A0A3B6RDD4</accession>
<reference evidence="2" key="2">
    <citation type="submission" date="2018-10" db="UniProtKB">
        <authorList>
            <consortium name="EnsemblPlants"/>
        </authorList>
    </citation>
    <scope>IDENTIFICATION</scope>
</reference>
<dbReference type="Gramene" id="TraesWEE_scaffold_051026_01G000600.1">
    <property type="protein sequence ID" value="TraesWEE_scaffold_051026_01G000600.1"/>
    <property type="gene ID" value="TraesWEE_scaffold_051026_01G000600"/>
</dbReference>
<keyword evidence="3" id="KW-1185">Reference proteome</keyword>
<feature type="region of interest" description="Disordered" evidence="1">
    <location>
        <begin position="1"/>
        <end position="133"/>
    </location>
</feature>
<evidence type="ECO:0000313" key="3">
    <source>
        <dbReference type="Proteomes" id="UP000019116"/>
    </source>
</evidence>
<reference evidence="2" key="1">
    <citation type="submission" date="2018-08" db="EMBL/GenBank/DDBJ databases">
        <authorList>
            <person name="Rossello M."/>
        </authorList>
    </citation>
    <scope>NUCLEOTIDE SEQUENCE [LARGE SCALE GENOMIC DNA]</scope>
    <source>
        <strain evidence="2">cv. Chinese Spring</strain>
    </source>
</reference>
<proteinExistence type="predicted"/>
<evidence type="ECO:0000256" key="1">
    <source>
        <dbReference type="SAM" id="MobiDB-lite"/>
    </source>
</evidence>
<evidence type="ECO:0000313" key="2">
    <source>
        <dbReference type="EnsemblPlants" id="TraesCS7A02G112500.1"/>
    </source>
</evidence>
<dbReference type="Proteomes" id="UP000019116">
    <property type="component" value="Chromosome 7A"/>
</dbReference>